<reference evidence="2 3" key="1">
    <citation type="journal article" date="2019" name="Int. J. Syst. Evol. Microbiol.">
        <title>The Global Catalogue of Microorganisms (GCM) 10K type strain sequencing project: providing services to taxonomists for standard genome sequencing and annotation.</title>
        <authorList>
            <consortium name="The Broad Institute Genomics Platform"/>
            <consortium name="The Broad Institute Genome Sequencing Center for Infectious Disease"/>
            <person name="Wu L."/>
            <person name="Ma J."/>
        </authorList>
    </citation>
    <scope>NUCLEOTIDE SEQUENCE [LARGE SCALE GENOMIC DNA]</scope>
    <source>
        <strain evidence="2 3">JCM 11117</strain>
    </source>
</reference>
<accession>A0ABN1Q559</accession>
<evidence type="ECO:0000256" key="1">
    <source>
        <dbReference type="SAM" id="MobiDB-lite"/>
    </source>
</evidence>
<feature type="compositionally biased region" description="Basic and acidic residues" evidence="1">
    <location>
        <begin position="1"/>
        <end position="20"/>
    </location>
</feature>
<protein>
    <submittedName>
        <fullName evidence="2">Uncharacterized protein</fullName>
    </submittedName>
</protein>
<dbReference type="EMBL" id="BAAAHP010000083">
    <property type="protein sequence ID" value="GAA0937165.1"/>
    <property type="molecule type" value="Genomic_DNA"/>
</dbReference>
<feature type="region of interest" description="Disordered" evidence="1">
    <location>
        <begin position="1"/>
        <end position="29"/>
    </location>
</feature>
<proteinExistence type="predicted"/>
<keyword evidence="3" id="KW-1185">Reference proteome</keyword>
<evidence type="ECO:0000313" key="3">
    <source>
        <dbReference type="Proteomes" id="UP001499967"/>
    </source>
</evidence>
<organism evidence="2 3">
    <name type="scientific">Pseudonocardia zijingensis</name>
    <dbReference type="NCBI Taxonomy" id="153376"/>
    <lineage>
        <taxon>Bacteria</taxon>
        <taxon>Bacillati</taxon>
        <taxon>Actinomycetota</taxon>
        <taxon>Actinomycetes</taxon>
        <taxon>Pseudonocardiales</taxon>
        <taxon>Pseudonocardiaceae</taxon>
        <taxon>Pseudonocardia</taxon>
    </lineage>
</organism>
<dbReference type="Proteomes" id="UP001499967">
    <property type="component" value="Unassembled WGS sequence"/>
</dbReference>
<sequence>MLAGARRGEPGHPVVHDLDRMPFGGEPAPHHLRERNLVLDQQYAHPPTVSARANLRVTLLAIVVNER</sequence>
<comment type="caution">
    <text evidence="2">The sequence shown here is derived from an EMBL/GenBank/DDBJ whole genome shotgun (WGS) entry which is preliminary data.</text>
</comment>
<evidence type="ECO:0000313" key="2">
    <source>
        <dbReference type="EMBL" id="GAA0937165.1"/>
    </source>
</evidence>
<gene>
    <name evidence="2" type="ORF">GCM10009559_30070</name>
</gene>
<name>A0ABN1Q559_9PSEU</name>